<dbReference type="EMBL" id="GBRH01201746">
    <property type="protein sequence ID" value="JAD96149.1"/>
    <property type="molecule type" value="Transcribed_RNA"/>
</dbReference>
<protein>
    <submittedName>
        <fullName evidence="2">Uncharacterized protein</fullName>
    </submittedName>
</protein>
<organism evidence="2">
    <name type="scientific">Arundo donax</name>
    <name type="common">Giant reed</name>
    <name type="synonym">Donax arundinaceus</name>
    <dbReference type="NCBI Taxonomy" id="35708"/>
    <lineage>
        <taxon>Eukaryota</taxon>
        <taxon>Viridiplantae</taxon>
        <taxon>Streptophyta</taxon>
        <taxon>Embryophyta</taxon>
        <taxon>Tracheophyta</taxon>
        <taxon>Spermatophyta</taxon>
        <taxon>Magnoliopsida</taxon>
        <taxon>Liliopsida</taxon>
        <taxon>Poales</taxon>
        <taxon>Poaceae</taxon>
        <taxon>PACMAD clade</taxon>
        <taxon>Arundinoideae</taxon>
        <taxon>Arundineae</taxon>
        <taxon>Arundo</taxon>
    </lineage>
</organism>
<sequence>MVTRASSHPPSDLSTDPPLAAARSDAAHHVVGRDASLKMLVAANTTRSTMEGCSTADANFFTLGSAGSDRQDMIFSCHGEQ</sequence>
<accession>A0A0A9E5Y4</accession>
<feature type="compositionally biased region" description="Polar residues" evidence="1">
    <location>
        <begin position="1"/>
        <end position="14"/>
    </location>
</feature>
<evidence type="ECO:0000256" key="1">
    <source>
        <dbReference type="SAM" id="MobiDB-lite"/>
    </source>
</evidence>
<name>A0A0A9E5Y4_ARUDO</name>
<reference evidence="2" key="1">
    <citation type="submission" date="2014-09" db="EMBL/GenBank/DDBJ databases">
        <authorList>
            <person name="Magalhaes I.L.F."/>
            <person name="Oliveira U."/>
            <person name="Santos F.R."/>
            <person name="Vidigal T.H.D.A."/>
            <person name="Brescovit A.D."/>
            <person name="Santos A.J."/>
        </authorList>
    </citation>
    <scope>NUCLEOTIDE SEQUENCE</scope>
    <source>
        <tissue evidence="2">Shoot tissue taken approximately 20 cm above the soil surface</tissue>
    </source>
</reference>
<feature type="region of interest" description="Disordered" evidence="1">
    <location>
        <begin position="1"/>
        <end position="27"/>
    </location>
</feature>
<reference evidence="2" key="2">
    <citation type="journal article" date="2015" name="Data Brief">
        <title>Shoot transcriptome of the giant reed, Arundo donax.</title>
        <authorList>
            <person name="Barrero R.A."/>
            <person name="Guerrero F.D."/>
            <person name="Moolhuijzen P."/>
            <person name="Goolsby J.A."/>
            <person name="Tidwell J."/>
            <person name="Bellgard S.E."/>
            <person name="Bellgard M.I."/>
        </authorList>
    </citation>
    <scope>NUCLEOTIDE SEQUENCE</scope>
    <source>
        <tissue evidence="2">Shoot tissue taken approximately 20 cm above the soil surface</tissue>
    </source>
</reference>
<proteinExistence type="predicted"/>
<dbReference type="AlphaFoldDB" id="A0A0A9E5Y4"/>
<evidence type="ECO:0000313" key="2">
    <source>
        <dbReference type="EMBL" id="JAD96149.1"/>
    </source>
</evidence>